<dbReference type="AlphaFoldDB" id="A0A7K0CQX2"/>
<feature type="compositionally biased region" description="Basic and acidic residues" evidence="1">
    <location>
        <begin position="53"/>
        <end position="64"/>
    </location>
</feature>
<protein>
    <submittedName>
        <fullName evidence="2">Uncharacterized protein</fullName>
    </submittedName>
</protein>
<feature type="compositionally biased region" description="Basic and acidic residues" evidence="1">
    <location>
        <begin position="9"/>
        <end position="43"/>
    </location>
</feature>
<comment type="caution">
    <text evidence="2">The sequence shown here is derived from an EMBL/GenBank/DDBJ whole genome shotgun (WGS) entry which is preliminary data.</text>
</comment>
<dbReference type="Proteomes" id="UP000466345">
    <property type="component" value="Unassembled WGS sequence"/>
</dbReference>
<feature type="region of interest" description="Disordered" evidence="1">
    <location>
        <begin position="1"/>
        <end position="64"/>
    </location>
</feature>
<evidence type="ECO:0000256" key="1">
    <source>
        <dbReference type="SAM" id="MobiDB-lite"/>
    </source>
</evidence>
<dbReference type="RefSeq" id="WP_153456677.1">
    <property type="nucleotide sequence ID" value="NZ_WEGJ01000040.1"/>
</dbReference>
<dbReference type="EMBL" id="WEGJ01000040">
    <property type="protein sequence ID" value="MQY15887.1"/>
    <property type="molecule type" value="Genomic_DNA"/>
</dbReference>
<name>A0A7K0CQX2_9ACTN</name>
<gene>
    <name evidence="2" type="ORF">SRB5_60790</name>
</gene>
<evidence type="ECO:0000313" key="3">
    <source>
        <dbReference type="Proteomes" id="UP000466345"/>
    </source>
</evidence>
<accession>A0A7K0CQX2</accession>
<organism evidence="2 3">
    <name type="scientific">Streptomyces smaragdinus</name>
    <dbReference type="NCBI Taxonomy" id="2585196"/>
    <lineage>
        <taxon>Bacteria</taxon>
        <taxon>Bacillati</taxon>
        <taxon>Actinomycetota</taxon>
        <taxon>Actinomycetes</taxon>
        <taxon>Kitasatosporales</taxon>
        <taxon>Streptomycetaceae</taxon>
        <taxon>Streptomyces</taxon>
    </lineage>
</organism>
<keyword evidence="3" id="KW-1185">Reference proteome</keyword>
<sequence>MGKGKKRRNQEQQHQHTDRYAVDPKGRAERTSQGDERSAERSQRRGSSPEVDDFAHGPEHYEGR</sequence>
<proteinExistence type="predicted"/>
<evidence type="ECO:0000313" key="2">
    <source>
        <dbReference type="EMBL" id="MQY15887.1"/>
    </source>
</evidence>
<reference evidence="2 3" key="1">
    <citation type="submission" date="2019-10" db="EMBL/GenBank/DDBJ databases">
        <title>Streptomyces smaragdinus sp. nov. and Streptomyces fabii sp. nov., isolated from the gut of fungus growing-termite Macrotermes natalensis.</title>
        <authorList>
            <person name="Schwitalla J."/>
            <person name="Benndorf R."/>
            <person name="Martin K."/>
            <person name="De Beer W."/>
            <person name="Kaster A.-K."/>
            <person name="Vollmers J."/>
            <person name="Poulsen M."/>
            <person name="Beemelmanns C."/>
        </authorList>
    </citation>
    <scope>NUCLEOTIDE SEQUENCE [LARGE SCALE GENOMIC DNA]</scope>
    <source>
        <strain evidence="2 3">RB5</strain>
    </source>
</reference>